<dbReference type="Proteomes" id="UP000531251">
    <property type="component" value="Unassembled WGS sequence"/>
</dbReference>
<dbReference type="SUPFAM" id="SSF144059">
    <property type="entry name" value="ImpE-like"/>
    <property type="match status" value="1"/>
</dbReference>
<accession>A0A7X6BAD6</accession>
<dbReference type="RefSeq" id="WP_241213532.1">
    <property type="nucleotide sequence ID" value="NZ_BAAADY010000035.1"/>
</dbReference>
<gene>
    <name evidence="1" type="ORF">GGR89_000086</name>
</gene>
<organism evidence="1 2">
    <name type="scientific">Sphingomonas trueperi</name>
    <dbReference type="NCBI Taxonomy" id="53317"/>
    <lineage>
        <taxon>Bacteria</taxon>
        <taxon>Pseudomonadati</taxon>
        <taxon>Pseudomonadota</taxon>
        <taxon>Alphaproteobacteria</taxon>
        <taxon>Sphingomonadales</taxon>
        <taxon>Sphingomonadaceae</taxon>
        <taxon>Sphingomonas</taxon>
    </lineage>
</organism>
<evidence type="ECO:0000313" key="2">
    <source>
        <dbReference type="Proteomes" id="UP000531251"/>
    </source>
</evidence>
<name>A0A7X6BAD6_9SPHN</name>
<keyword evidence="2" id="KW-1185">Reference proteome</keyword>
<dbReference type="Pfam" id="PF07024">
    <property type="entry name" value="ImpE"/>
    <property type="match status" value="1"/>
</dbReference>
<comment type="caution">
    <text evidence="1">The sequence shown here is derived from an EMBL/GenBank/DDBJ whole genome shotgun (WGS) entry which is preliminary data.</text>
</comment>
<evidence type="ECO:0000313" key="1">
    <source>
        <dbReference type="EMBL" id="NJB95794.1"/>
    </source>
</evidence>
<dbReference type="AlphaFoldDB" id="A0A7X6BAD6"/>
<dbReference type="InterPro" id="IPR009211">
    <property type="entry name" value="TagJ"/>
</dbReference>
<sequence>MMPADVAQERAIAAQLASGDLVAARQALAAVVRNAPGDQRARMFLCQMLCIDGAWDGARSQLRALAQLSPEAQMLSVAYGQAIEAERLRAAAMAGEERAPLLAGGEAWAEVFVDALAAVGPDAGLLRRHALDGSPDMPGEIDGHRFDYLFDADSRFGPMFEAVVAGRWGLIPFAAVAEITSEGPVDLRDLVWLPAEIRLRDGAGIAALLPVRYPGTEVQEEGALRLARRTEWHEAEDAVHGLGQHLWTTSDGTDIGILGFRRIRFDPQP</sequence>
<proteinExistence type="predicted"/>
<dbReference type="InterPro" id="IPR011990">
    <property type="entry name" value="TPR-like_helical_dom_sf"/>
</dbReference>
<protein>
    <submittedName>
        <fullName evidence="1">Type VI secretion system protein ImpE</fullName>
    </submittedName>
</protein>
<reference evidence="1 2" key="1">
    <citation type="submission" date="2020-03" db="EMBL/GenBank/DDBJ databases">
        <title>Genomic Encyclopedia of Type Strains, Phase IV (KMG-IV): sequencing the most valuable type-strain genomes for metagenomic binning, comparative biology and taxonomic classification.</title>
        <authorList>
            <person name="Goeker M."/>
        </authorList>
    </citation>
    <scope>NUCLEOTIDE SEQUENCE [LARGE SCALE GENOMIC DNA]</scope>
    <source>
        <strain evidence="1 2">DSM 7225</strain>
    </source>
</reference>
<dbReference type="EMBL" id="JAATJB010000001">
    <property type="protein sequence ID" value="NJB95794.1"/>
    <property type="molecule type" value="Genomic_DNA"/>
</dbReference>
<dbReference type="Gene3D" id="1.25.40.10">
    <property type="entry name" value="Tetratricopeptide repeat domain"/>
    <property type="match status" value="1"/>
</dbReference>
<dbReference type="PIRSF" id="PIRSF029288">
    <property type="entry name" value="SciE_ImpE"/>
    <property type="match status" value="1"/>
</dbReference>